<organism evidence="1">
    <name type="scientific">Hexamita inflata</name>
    <dbReference type="NCBI Taxonomy" id="28002"/>
    <lineage>
        <taxon>Eukaryota</taxon>
        <taxon>Metamonada</taxon>
        <taxon>Diplomonadida</taxon>
        <taxon>Hexamitidae</taxon>
        <taxon>Hexamitinae</taxon>
        <taxon>Hexamita</taxon>
    </lineage>
</organism>
<dbReference type="EMBL" id="CATOUU010000834">
    <property type="protein sequence ID" value="CAI9952594.1"/>
    <property type="molecule type" value="Genomic_DNA"/>
</dbReference>
<evidence type="ECO:0000313" key="2">
    <source>
        <dbReference type="EMBL" id="CAL5985033.1"/>
    </source>
</evidence>
<proteinExistence type="predicted"/>
<evidence type="ECO:0000313" key="3">
    <source>
        <dbReference type="Proteomes" id="UP001642409"/>
    </source>
</evidence>
<reference evidence="2 3" key="2">
    <citation type="submission" date="2024-07" db="EMBL/GenBank/DDBJ databases">
        <authorList>
            <person name="Akdeniz Z."/>
        </authorList>
    </citation>
    <scope>NUCLEOTIDE SEQUENCE [LARGE SCALE GENOMIC DNA]</scope>
</reference>
<sequence length="133" mass="15446">MQSIIEWMFLRCTKRVSRYINKSEINFVFFYQVILDCYQIYNSDTAKNSGFLLGYVTNQGNIYGILIQNLCLMQRVQITKRFEAFGFIGWQDNANISVQQGNYFSCWARGSVQLVIQVLGALIPNLQTLSQQF</sequence>
<evidence type="ECO:0000313" key="1">
    <source>
        <dbReference type="EMBL" id="CAI9952594.1"/>
    </source>
</evidence>
<name>A0AA86QG94_9EUKA</name>
<dbReference type="AlphaFoldDB" id="A0AA86QG94"/>
<dbReference type="Proteomes" id="UP001642409">
    <property type="component" value="Unassembled WGS sequence"/>
</dbReference>
<reference evidence="1" key="1">
    <citation type="submission" date="2023-06" db="EMBL/GenBank/DDBJ databases">
        <authorList>
            <person name="Kurt Z."/>
        </authorList>
    </citation>
    <scope>NUCLEOTIDE SEQUENCE</scope>
</reference>
<gene>
    <name evidence="1" type="ORF">HINF_LOCUS40239</name>
    <name evidence="2" type="ORF">HINF_LOCUS8494</name>
</gene>
<comment type="caution">
    <text evidence="1">The sequence shown here is derived from an EMBL/GenBank/DDBJ whole genome shotgun (WGS) entry which is preliminary data.</text>
</comment>
<accession>A0AA86QG94</accession>
<dbReference type="EMBL" id="CAXDID020000018">
    <property type="protein sequence ID" value="CAL5985033.1"/>
    <property type="molecule type" value="Genomic_DNA"/>
</dbReference>
<protein>
    <submittedName>
        <fullName evidence="2">Hypothetical_protein</fullName>
    </submittedName>
</protein>
<keyword evidence="3" id="KW-1185">Reference proteome</keyword>